<evidence type="ECO:0000256" key="1">
    <source>
        <dbReference type="SAM" id="MobiDB-lite"/>
    </source>
</evidence>
<evidence type="ECO:0000313" key="2">
    <source>
        <dbReference type="EMBL" id="CAB5144771.1"/>
    </source>
</evidence>
<gene>
    <name evidence="2" type="ORF">UFOVP147_31</name>
</gene>
<protein>
    <submittedName>
        <fullName evidence="2">Uncharacterized protein</fullName>
    </submittedName>
</protein>
<reference evidence="2" key="1">
    <citation type="submission" date="2020-05" db="EMBL/GenBank/DDBJ databases">
        <authorList>
            <person name="Chiriac C."/>
            <person name="Salcher M."/>
            <person name="Ghai R."/>
            <person name="Kavagutti S V."/>
        </authorList>
    </citation>
    <scope>NUCLEOTIDE SEQUENCE</scope>
</reference>
<sequence length="302" mass="31191">MPEATAPTDGGQGSAPASSSAALAAPAAPAAPVTPTSATIAPPPAPAGPTAAIPWLDGADETTLGYAANKGWQKPADLLNSYQNLEKLLGADKANNAVIIPKEGADPKEWQAVYDRLGRPTGPDGYKVAVPEGGDKALQDSMLKVAHDLGLTKAQAEGLFTKFNETAVGQIQAAQAAKASAFQAEDAAIKTEWGQAYTQNLAAAQAAARGLGLDSATIDKMSEGIGHKATMQLLAKIGSKMGEPDFVAGDNTERFSAALTPGQAKSTIQDKMADKEFVKLYTSGNKAARDEMARLHQYAYPG</sequence>
<proteinExistence type="predicted"/>
<feature type="region of interest" description="Disordered" evidence="1">
    <location>
        <begin position="1"/>
        <end position="53"/>
    </location>
</feature>
<name>A0A6J7W1P3_9CAUD</name>
<dbReference type="EMBL" id="LR798196">
    <property type="protein sequence ID" value="CAB5144771.1"/>
    <property type="molecule type" value="Genomic_DNA"/>
</dbReference>
<organism evidence="2">
    <name type="scientific">uncultured Caudovirales phage</name>
    <dbReference type="NCBI Taxonomy" id="2100421"/>
    <lineage>
        <taxon>Viruses</taxon>
        <taxon>Duplodnaviria</taxon>
        <taxon>Heunggongvirae</taxon>
        <taxon>Uroviricota</taxon>
        <taxon>Caudoviricetes</taxon>
        <taxon>Peduoviridae</taxon>
        <taxon>Maltschvirus</taxon>
        <taxon>Maltschvirus maltsch</taxon>
    </lineage>
</organism>
<feature type="compositionally biased region" description="Low complexity" evidence="1">
    <location>
        <begin position="14"/>
        <end position="40"/>
    </location>
</feature>
<accession>A0A6J7W1P3</accession>